<dbReference type="GO" id="GO:0005737">
    <property type="term" value="C:cytoplasm"/>
    <property type="evidence" value="ECO:0007669"/>
    <property type="project" value="TreeGrafter"/>
</dbReference>
<keyword evidence="5" id="KW-1185">Reference proteome</keyword>
<dbReference type="KEGG" id="kbs:EPA93_32130"/>
<comment type="similarity">
    <text evidence="1">Belongs to the PhzF family.</text>
</comment>
<evidence type="ECO:0000256" key="2">
    <source>
        <dbReference type="ARBA" id="ARBA00023235"/>
    </source>
</evidence>
<evidence type="ECO:0000313" key="5">
    <source>
        <dbReference type="Proteomes" id="UP000290365"/>
    </source>
</evidence>
<dbReference type="Pfam" id="PF02567">
    <property type="entry name" value="PhzC-PhzF"/>
    <property type="match status" value="1"/>
</dbReference>
<dbReference type="RefSeq" id="WP_129891436.1">
    <property type="nucleotide sequence ID" value="NZ_CP035758.1"/>
</dbReference>
<gene>
    <name evidence="4" type="ORF">EPA93_32130</name>
</gene>
<protein>
    <submittedName>
        <fullName evidence="4">PhzF family phenazine biosynthesis isomerase</fullName>
    </submittedName>
</protein>
<feature type="active site" evidence="3">
    <location>
        <position position="47"/>
    </location>
</feature>
<proteinExistence type="inferred from homology"/>
<keyword evidence="2 4" id="KW-0413">Isomerase</keyword>
<reference evidence="4 5" key="1">
    <citation type="submission" date="2019-01" db="EMBL/GenBank/DDBJ databases">
        <title>Ktedonosporobacter rubrisoli SCAWS-G2.</title>
        <authorList>
            <person name="Huang Y."/>
            <person name="Yan B."/>
        </authorList>
    </citation>
    <scope>NUCLEOTIDE SEQUENCE [LARGE SCALE GENOMIC DNA]</scope>
    <source>
        <strain evidence="4 5">SCAWS-G2</strain>
    </source>
</reference>
<dbReference type="GO" id="GO:0016853">
    <property type="term" value="F:isomerase activity"/>
    <property type="evidence" value="ECO:0007669"/>
    <property type="project" value="UniProtKB-KW"/>
</dbReference>
<accession>A0A4P6JY35</accession>
<evidence type="ECO:0000256" key="1">
    <source>
        <dbReference type="ARBA" id="ARBA00008270"/>
    </source>
</evidence>
<dbReference type="PANTHER" id="PTHR13774">
    <property type="entry name" value="PHENAZINE BIOSYNTHESIS PROTEIN"/>
    <property type="match status" value="1"/>
</dbReference>
<organism evidence="4 5">
    <name type="scientific">Ktedonosporobacter rubrisoli</name>
    <dbReference type="NCBI Taxonomy" id="2509675"/>
    <lineage>
        <taxon>Bacteria</taxon>
        <taxon>Bacillati</taxon>
        <taxon>Chloroflexota</taxon>
        <taxon>Ktedonobacteria</taxon>
        <taxon>Ktedonobacterales</taxon>
        <taxon>Ktedonosporobacteraceae</taxon>
        <taxon>Ktedonosporobacter</taxon>
    </lineage>
</organism>
<dbReference type="EMBL" id="CP035758">
    <property type="protein sequence ID" value="QBD80372.1"/>
    <property type="molecule type" value="Genomic_DNA"/>
</dbReference>
<dbReference type="OrthoDB" id="9788221at2"/>
<dbReference type="InterPro" id="IPR003719">
    <property type="entry name" value="Phenazine_PhzF-like"/>
</dbReference>
<dbReference type="SUPFAM" id="SSF54506">
    <property type="entry name" value="Diaminopimelate epimerase-like"/>
    <property type="match status" value="1"/>
</dbReference>
<name>A0A4P6JY35_KTERU</name>
<sequence length="302" mass="33786">MRRYRLYQVDAFTQQKFRGNPAGVVPDAQGLDVVQMQAIAREMNCSETAFIFPSQGPGYDIVLRYFTPTAEVPGCGHATIAAHYIRAKELGLVVGTRVRTLTRSGILPVEITWEHGDYKILLIQGRPEFGRLLQEDERRTLLRALGLRYEETLLENYPVQIVSLGQARILLGIRSRSTLNRLAPDIETLHNLSKRLGCHGCFVFTFDPEVSEILTWGRMFAPAMGISEDPVSGNAHGPLGAYLVRHRLVPVEGDGFHFTGYQGEVLRRWGQVDVFVYHPAGVLDWVQVGGHAVTVFQAEITL</sequence>
<dbReference type="NCBIfam" id="TIGR00654">
    <property type="entry name" value="PhzF_family"/>
    <property type="match status" value="1"/>
</dbReference>
<dbReference type="Proteomes" id="UP000290365">
    <property type="component" value="Chromosome"/>
</dbReference>
<dbReference type="PIRSF" id="PIRSF016184">
    <property type="entry name" value="PhzC_PhzF"/>
    <property type="match status" value="1"/>
</dbReference>
<dbReference type="AlphaFoldDB" id="A0A4P6JY35"/>
<evidence type="ECO:0000256" key="3">
    <source>
        <dbReference type="PIRSR" id="PIRSR016184-1"/>
    </source>
</evidence>
<dbReference type="PANTHER" id="PTHR13774:SF39">
    <property type="entry name" value="BIOSYNTHESIS PROTEIN, PUTATIVE-RELATED"/>
    <property type="match status" value="1"/>
</dbReference>
<dbReference type="Gene3D" id="3.10.310.10">
    <property type="entry name" value="Diaminopimelate Epimerase, Chain A, domain 1"/>
    <property type="match status" value="2"/>
</dbReference>
<evidence type="ECO:0000313" key="4">
    <source>
        <dbReference type="EMBL" id="QBD80372.1"/>
    </source>
</evidence>